<evidence type="ECO:0000256" key="4">
    <source>
        <dbReference type="ARBA" id="ARBA00022679"/>
    </source>
</evidence>
<dbReference type="FunFam" id="1.10.510.10:FF:000193">
    <property type="entry name" value="Serine/threonine-protein kinase CTR1"/>
    <property type="match status" value="1"/>
</dbReference>
<dbReference type="SUPFAM" id="SSF56112">
    <property type="entry name" value="Protein kinase-like (PK-like)"/>
    <property type="match status" value="1"/>
</dbReference>
<dbReference type="PROSITE" id="PS00108">
    <property type="entry name" value="PROTEIN_KINASE_ST"/>
    <property type="match status" value="1"/>
</dbReference>
<dbReference type="eggNOG" id="KOG0192">
    <property type="taxonomic scope" value="Eukaryota"/>
</dbReference>
<dbReference type="PROSITE" id="PS00107">
    <property type="entry name" value="PROTEIN_KINASE_ATP"/>
    <property type="match status" value="1"/>
</dbReference>
<evidence type="ECO:0000256" key="10">
    <source>
        <dbReference type="PROSITE-ProRule" id="PRU10141"/>
    </source>
</evidence>
<dbReference type="Gene3D" id="1.10.510.10">
    <property type="entry name" value="Transferase(Phosphotransferase) domain 1"/>
    <property type="match status" value="1"/>
</dbReference>
<dbReference type="PANTHER" id="PTHR33074:SF139">
    <property type="entry name" value="OS09G0567000 PROTEIN"/>
    <property type="match status" value="1"/>
</dbReference>
<dbReference type="Gramene" id="OGLUM09G20670.1">
    <property type="protein sequence ID" value="OGLUM09G20670.1"/>
    <property type="gene ID" value="OGLUM09G20670"/>
</dbReference>
<dbReference type="Pfam" id="PF07762">
    <property type="entry name" value="DUF1618"/>
    <property type="match status" value="1"/>
</dbReference>
<evidence type="ECO:0000256" key="9">
    <source>
        <dbReference type="ARBA" id="ARBA00048679"/>
    </source>
</evidence>
<keyword evidence="14" id="KW-1185">Reference proteome</keyword>
<dbReference type="CDD" id="cd13999">
    <property type="entry name" value="STKc_MAP3K-like"/>
    <property type="match status" value="1"/>
</dbReference>
<sequence length="1364" mass="150698">MDLPAVAGRRTTSYSLLSQFPDDAAVLQRQSSGSSYGAGSSLSASSDFPFHLPSAAAPAAGAPGGSPCKSWAQQAEETYQLQLALALRLCADAASAADPAFLDPGHSATATATAGPFPLPPPTPSADSLSHRFWVNGSLSYSNTIPDGFYLIHGMDPFVWSLCTDLLEENRIPSIDSLKSVRPDDSSMQAILIDRRTDFDLGMLENYASSFLSSSADMKDVINQLAKLVSSRMGGTTSNEESFLPRWKECSDAIKSSTGSIVLHLGKLPIGFCKHRSLLFKMLADKVNVPCRVVKGCKYCKSDDATSCLIRFGLEREYLVDLIGDPGQLSDPDSFVNGPYSLSVPSPLRPPKFRSLEITSNFSSVAKQYFSDCHSLNLLFNEASTGANSNAAVAMDQPYSTRKHDTRDDIMSSWVPVKAYIHIMAQQSQAAVSSDAILPEAPREVLPLITSSNLKADKKKEFKLIEGNQYLRSTVSDLSLAVDDLIIPWNELILKEKIGAGSFGTVHRADWNGSDVAVKILMEQDFHPDRFREFMREVAIMKSLRHPNIVLFMGAVTEPPNLSIVTEYLSRGSLYKLLHRSGAKEVLDERRRLNMAFDVAKGMNYLHKRSPPIVHRDLKSPNLLVDKKYTVKVCDFGLSRLKANTFLSSKSLAGTPEWMAPEVLRDEPSNEKSDVYSFGVILWELMTMQQPWCNLNPAQVVAAVGFKGRRLDIPKDLNPQVAALIESCWAKSVDIPCMNIRLAKLSMRCSTSLVCILTDRDLRLAATFDKNIILFVAQFVLPVRRCNIWRTITGGTCSSVGSSETKNLDCEAEAFGVVSLGGGFRWFIVVRHCPSSIRRIRFPNPPPLPIRSRMIPQGEARCRNPGPGESSGVGVAAWLEARAMTGRRGRSWRNESLQPPAHGAAATTPWVLLDIRSFMANHRNATTATSGTRSGHPTEVSFWTAPPPRVSYICVHCPGLDPKRFATEPTIIAAEADLVLVRVAMGRRNIRFKSSFHDYYFVYQATTPTPKLTLLPPPRIDRFIDHELGLLRCCASPDYIVAALCNTFESGYFEYDLHIYRSGDDAWTCHPISLHGLVDPSFAHVNTKAITIGGTAGTMGWVDLYRGILFCDLLRDSTKFRYFPLPPPLNPNDSLTGSPRPLRDIAIVQGRIKYIEMQVHGRPGSIINGTFISQGWTAATWTAPHANPWKHGWRQDCKITASDISVDDSKMNFELLPKLFDDQGTPQPTLERLHVGHPTLSLHSDDIVCFMAKVDQWDDDAWVLAVDMKNKRIKDVAEFGAERTLGIGYAYMSSNISDYLRKAPGIKGSLKRQGVVLTVPSHKKQTRVVYPSPPSWKGGDQQDSRTSMSDGEDNMDLDLDLLFG</sequence>
<comment type="similarity">
    <text evidence="1">Belongs to the protein kinase superfamily. TKL Ser/Thr protein kinase family. RAF subfamily.</text>
</comment>
<evidence type="ECO:0000256" key="5">
    <source>
        <dbReference type="ARBA" id="ARBA00022741"/>
    </source>
</evidence>
<dbReference type="GO" id="GO:0005524">
    <property type="term" value="F:ATP binding"/>
    <property type="evidence" value="ECO:0007669"/>
    <property type="project" value="UniProtKB-UniRule"/>
</dbReference>
<evidence type="ECO:0000313" key="13">
    <source>
        <dbReference type="EnsemblPlants" id="OGLUM09G20670.1"/>
    </source>
</evidence>
<evidence type="ECO:0000259" key="12">
    <source>
        <dbReference type="PROSITE" id="PS50011"/>
    </source>
</evidence>
<dbReference type="HOGENOM" id="CLU_001220_0_0_1"/>
<dbReference type="PANTHER" id="PTHR33074">
    <property type="entry name" value="EXPRESSED PROTEIN-RELATED"/>
    <property type="match status" value="1"/>
</dbReference>
<dbReference type="Gene3D" id="3.30.200.20">
    <property type="entry name" value="Phosphorylase Kinase, domain 1"/>
    <property type="match status" value="1"/>
</dbReference>
<feature type="binding site" evidence="10">
    <location>
        <position position="519"/>
    </location>
    <ligand>
        <name>ATP</name>
        <dbReference type="ChEBI" id="CHEBI:30616"/>
    </ligand>
</feature>
<evidence type="ECO:0000256" key="3">
    <source>
        <dbReference type="ARBA" id="ARBA00022527"/>
    </source>
</evidence>
<keyword evidence="6" id="KW-0418">Kinase</keyword>
<name>A0A0E0B6R6_9ORYZ</name>
<evidence type="ECO:0000256" key="7">
    <source>
        <dbReference type="ARBA" id="ARBA00022840"/>
    </source>
</evidence>
<dbReference type="InterPro" id="IPR011676">
    <property type="entry name" value="DUF1618"/>
</dbReference>
<keyword evidence="3" id="KW-0723">Serine/threonine-protein kinase</keyword>
<dbReference type="EC" id="2.7.11.1" evidence="2"/>
<feature type="compositionally biased region" description="Acidic residues" evidence="11">
    <location>
        <begin position="1350"/>
        <end position="1364"/>
    </location>
</feature>
<feature type="domain" description="Protein kinase" evidence="12">
    <location>
        <begin position="492"/>
        <end position="753"/>
    </location>
</feature>
<keyword evidence="7 10" id="KW-0067">ATP-binding</keyword>
<evidence type="ECO:0000256" key="1">
    <source>
        <dbReference type="ARBA" id="ARBA00010507"/>
    </source>
</evidence>
<keyword evidence="4" id="KW-0808">Transferase</keyword>
<evidence type="ECO:0000256" key="11">
    <source>
        <dbReference type="SAM" id="MobiDB-lite"/>
    </source>
</evidence>
<reference evidence="13" key="1">
    <citation type="submission" date="2015-04" db="UniProtKB">
        <authorList>
            <consortium name="EnsemblPlants"/>
        </authorList>
    </citation>
    <scope>IDENTIFICATION</scope>
</reference>
<dbReference type="InterPro" id="IPR055164">
    <property type="entry name" value="EDR1/CTR1/ARMC3-like_pept-like"/>
</dbReference>
<dbReference type="GO" id="GO:0004674">
    <property type="term" value="F:protein serine/threonine kinase activity"/>
    <property type="evidence" value="ECO:0007669"/>
    <property type="project" value="UniProtKB-KW"/>
</dbReference>
<dbReference type="PROSITE" id="PS50011">
    <property type="entry name" value="PROTEIN_KINASE_DOM"/>
    <property type="match status" value="1"/>
</dbReference>
<comment type="catalytic activity">
    <reaction evidence="9">
        <text>L-seryl-[protein] + ATP = O-phospho-L-seryl-[protein] + ADP + H(+)</text>
        <dbReference type="Rhea" id="RHEA:17989"/>
        <dbReference type="Rhea" id="RHEA-COMP:9863"/>
        <dbReference type="Rhea" id="RHEA-COMP:11604"/>
        <dbReference type="ChEBI" id="CHEBI:15378"/>
        <dbReference type="ChEBI" id="CHEBI:29999"/>
        <dbReference type="ChEBI" id="CHEBI:30616"/>
        <dbReference type="ChEBI" id="CHEBI:83421"/>
        <dbReference type="ChEBI" id="CHEBI:456216"/>
        <dbReference type="EC" id="2.7.11.1"/>
    </reaction>
</comment>
<dbReference type="Pfam" id="PF07714">
    <property type="entry name" value="PK_Tyr_Ser-Thr"/>
    <property type="match status" value="1"/>
</dbReference>
<dbReference type="GO" id="GO:0010182">
    <property type="term" value="P:sugar mediated signaling pathway"/>
    <property type="evidence" value="ECO:0007669"/>
    <property type="project" value="UniProtKB-ARBA"/>
</dbReference>
<dbReference type="EnsemblPlants" id="OGLUM09G20670.1">
    <property type="protein sequence ID" value="OGLUM09G20670.1"/>
    <property type="gene ID" value="OGLUM09G20670"/>
</dbReference>
<dbReference type="Pfam" id="PF14381">
    <property type="entry name" value="EDR1_CTR1_ARMC3_pept"/>
    <property type="match status" value="1"/>
</dbReference>
<accession>A0A0E0B6R6</accession>
<dbReference type="Proteomes" id="UP000026961">
    <property type="component" value="Chromosome 9"/>
</dbReference>
<protein>
    <recommendedName>
        <fullName evidence="2">non-specific serine/threonine protein kinase</fullName>
        <ecNumber evidence="2">2.7.11.1</ecNumber>
    </recommendedName>
</protein>
<evidence type="ECO:0000256" key="2">
    <source>
        <dbReference type="ARBA" id="ARBA00012513"/>
    </source>
</evidence>
<dbReference type="InterPro" id="IPR017441">
    <property type="entry name" value="Protein_kinase_ATP_BS"/>
</dbReference>
<feature type="region of interest" description="Disordered" evidence="11">
    <location>
        <begin position="1324"/>
        <end position="1364"/>
    </location>
</feature>
<reference evidence="13" key="2">
    <citation type="submission" date="2018-05" db="EMBL/GenBank/DDBJ databases">
        <title>OgluRS3 (Oryza glumaepatula Reference Sequence Version 3).</title>
        <authorList>
            <person name="Zhang J."/>
            <person name="Kudrna D."/>
            <person name="Lee S."/>
            <person name="Talag J."/>
            <person name="Welchert J."/>
            <person name="Wing R.A."/>
        </authorList>
    </citation>
    <scope>NUCLEOTIDE SEQUENCE [LARGE SCALE GENOMIC DNA]</scope>
</reference>
<proteinExistence type="inferred from homology"/>
<dbReference type="InterPro" id="IPR008271">
    <property type="entry name" value="Ser/Thr_kinase_AS"/>
</dbReference>
<dbReference type="FunFam" id="3.30.200.20:FF:000060">
    <property type="entry name" value="Serine/threonine-protein kinase isoform 1"/>
    <property type="match status" value="1"/>
</dbReference>
<dbReference type="GO" id="GO:0006950">
    <property type="term" value="P:response to stress"/>
    <property type="evidence" value="ECO:0007669"/>
    <property type="project" value="UniProtKB-ARBA"/>
</dbReference>
<dbReference type="SMART" id="SM00220">
    <property type="entry name" value="S_TKc"/>
    <property type="match status" value="1"/>
</dbReference>
<evidence type="ECO:0000313" key="14">
    <source>
        <dbReference type="Proteomes" id="UP000026961"/>
    </source>
</evidence>
<keyword evidence="5 10" id="KW-0547">Nucleotide-binding</keyword>
<evidence type="ECO:0000256" key="8">
    <source>
        <dbReference type="ARBA" id="ARBA00047899"/>
    </source>
</evidence>
<dbReference type="InterPro" id="IPR000719">
    <property type="entry name" value="Prot_kinase_dom"/>
</dbReference>
<dbReference type="InterPro" id="IPR011009">
    <property type="entry name" value="Kinase-like_dom_sf"/>
</dbReference>
<dbReference type="STRING" id="40148.A0A0E0B6R6"/>
<dbReference type="InterPro" id="IPR001245">
    <property type="entry name" value="Ser-Thr/Tyr_kinase_cat_dom"/>
</dbReference>
<organism evidence="13">
    <name type="scientific">Oryza glumipatula</name>
    <dbReference type="NCBI Taxonomy" id="40148"/>
    <lineage>
        <taxon>Eukaryota</taxon>
        <taxon>Viridiplantae</taxon>
        <taxon>Streptophyta</taxon>
        <taxon>Embryophyta</taxon>
        <taxon>Tracheophyta</taxon>
        <taxon>Spermatophyta</taxon>
        <taxon>Magnoliopsida</taxon>
        <taxon>Liliopsida</taxon>
        <taxon>Poales</taxon>
        <taxon>Poaceae</taxon>
        <taxon>BOP clade</taxon>
        <taxon>Oryzoideae</taxon>
        <taxon>Oryzeae</taxon>
        <taxon>Oryzinae</taxon>
        <taxon>Oryza</taxon>
    </lineage>
</organism>
<comment type="catalytic activity">
    <reaction evidence="8">
        <text>L-threonyl-[protein] + ATP = O-phospho-L-threonyl-[protein] + ADP + H(+)</text>
        <dbReference type="Rhea" id="RHEA:46608"/>
        <dbReference type="Rhea" id="RHEA-COMP:11060"/>
        <dbReference type="Rhea" id="RHEA-COMP:11605"/>
        <dbReference type="ChEBI" id="CHEBI:15378"/>
        <dbReference type="ChEBI" id="CHEBI:30013"/>
        <dbReference type="ChEBI" id="CHEBI:30616"/>
        <dbReference type="ChEBI" id="CHEBI:61977"/>
        <dbReference type="ChEBI" id="CHEBI:456216"/>
        <dbReference type="EC" id="2.7.11.1"/>
    </reaction>
</comment>
<evidence type="ECO:0000256" key="6">
    <source>
        <dbReference type="ARBA" id="ARBA00022777"/>
    </source>
</evidence>